<evidence type="ECO:0000313" key="1">
    <source>
        <dbReference type="EMBL" id="GMN22102.1"/>
    </source>
</evidence>
<comment type="caution">
    <text evidence="1">The sequence shown here is derived from an EMBL/GenBank/DDBJ whole genome shotgun (WGS) entry which is preliminary data.</text>
</comment>
<accession>A0AA87YSY0</accession>
<proteinExistence type="predicted"/>
<sequence length="113" mass="12822">MEGGFAIRRINSLLIRCRGLVNRVIGGLDRAPALNTIARRFLSDASSLVPVPLLFAPFHAPPLNVEELMPILCPRHHCHLDRRSRECRCALLRVSYLLTCPCWEFANRFKVEG</sequence>
<protein>
    <submittedName>
        <fullName evidence="1">Uncharacterized protein</fullName>
    </submittedName>
</protein>
<reference evidence="1" key="1">
    <citation type="submission" date="2023-07" db="EMBL/GenBank/DDBJ databases">
        <title>draft genome sequence of fig (Ficus carica).</title>
        <authorList>
            <person name="Takahashi T."/>
            <person name="Nishimura K."/>
        </authorList>
    </citation>
    <scope>NUCLEOTIDE SEQUENCE</scope>
</reference>
<keyword evidence="2" id="KW-1185">Reference proteome</keyword>
<dbReference type="Proteomes" id="UP001187192">
    <property type="component" value="Unassembled WGS sequence"/>
</dbReference>
<organism evidence="1 2">
    <name type="scientific">Ficus carica</name>
    <name type="common">Common fig</name>
    <dbReference type="NCBI Taxonomy" id="3494"/>
    <lineage>
        <taxon>Eukaryota</taxon>
        <taxon>Viridiplantae</taxon>
        <taxon>Streptophyta</taxon>
        <taxon>Embryophyta</taxon>
        <taxon>Tracheophyta</taxon>
        <taxon>Spermatophyta</taxon>
        <taxon>Magnoliopsida</taxon>
        <taxon>eudicotyledons</taxon>
        <taxon>Gunneridae</taxon>
        <taxon>Pentapetalae</taxon>
        <taxon>rosids</taxon>
        <taxon>fabids</taxon>
        <taxon>Rosales</taxon>
        <taxon>Moraceae</taxon>
        <taxon>Ficeae</taxon>
        <taxon>Ficus</taxon>
    </lineage>
</organism>
<gene>
    <name evidence="1" type="ORF">TIFTF001_043450</name>
</gene>
<name>A0AA87YSY0_FICCA</name>
<dbReference type="EMBL" id="BTGU01002804">
    <property type="protein sequence ID" value="GMN22102.1"/>
    <property type="molecule type" value="Genomic_DNA"/>
</dbReference>
<evidence type="ECO:0000313" key="2">
    <source>
        <dbReference type="Proteomes" id="UP001187192"/>
    </source>
</evidence>
<dbReference type="AlphaFoldDB" id="A0AA87YSY0"/>